<accession>A0A830DCP2</accession>
<reference evidence="2" key="1">
    <citation type="submission" date="2020-07" db="EMBL/GenBank/DDBJ databases">
        <title>Ethylene signaling mediates host invasion by parasitic plants.</title>
        <authorList>
            <person name="Yoshida S."/>
        </authorList>
    </citation>
    <scope>NUCLEOTIDE SEQUENCE</scope>
    <source>
        <strain evidence="2">Okayama</strain>
    </source>
</reference>
<feature type="region of interest" description="Disordered" evidence="1">
    <location>
        <begin position="218"/>
        <end position="255"/>
    </location>
</feature>
<sequence>MSSSSASRIFAARELSTINPANECSSGGCRRRLVTLTGLHPPEEPTSQRRILRRLVGPQPPPRAFPDGIRELSTINPANECISGGCRRRLVTLTGFHPPEEPTSLAEIHYVDVGLNAEGAYITDKDVIGRVCEQIARRDFGIRFVFHGTPRQWCDERRVWIRKEKDGLVGLLKGGARRNNMMGKLQFRERLYFPHRLADMQMHFEIIDFMDDMKNPDSEMNIQSSERKAEAGTYGELPAPDAKKKTTFDSKPSNDGLLLEGDEYLKRRNEILDTEISDDELSGAENDEDDELLELTYCTKSGGDCMGLDDALAKHFPRGTKEYAERFHRIKKVQVGFEKRNYVHGFCPDNYYAKVCVTRQGYVTVACFTRREF</sequence>
<evidence type="ECO:0000256" key="1">
    <source>
        <dbReference type="SAM" id="MobiDB-lite"/>
    </source>
</evidence>
<organism evidence="2 3">
    <name type="scientific">Phtheirospermum japonicum</name>
    <dbReference type="NCBI Taxonomy" id="374723"/>
    <lineage>
        <taxon>Eukaryota</taxon>
        <taxon>Viridiplantae</taxon>
        <taxon>Streptophyta</taxon>
        <taxon>Embryophyta</taxon>
        <taxon>Tracheophyta</taxon>
        <taxon>Spermatophyta</taxon>
        <taxon>Magnoliopsida</taxon>
        <taxon>eudicotyledons</taxon>
        <taxon>Gunneridae</taxon>
        <taxon>Pentapetalae</taxon>
        <taxon>asterids</taxon>
        <taxon>lamiids</taxon>
        <taxon>Lamiales</taxon>
        <taxon>Orobanchaceae</taxon>
        <taxon>Orobanchaceae incertae sedis</taxon>
        <taxon>Phtheirospermum</taxon>
    </lineage>
</organism>
<proteinExistence type="predicted"/>
<comment type="caution">
    <text evidence="2">The sequence shown here is derived from an EMBL/GenBank/DDBJ whole genome shotgun (WGS) entry which is preliminary data.</text>
</comment>
<dbReference type="PANTHER" id="PTHR31296">
    <property type="entry name" value="UPF0565 PROTEIN C2ORF69"/>
    <property type="match status" value="1"/>
</dbReference>
<dbReference type="GO" id="GO:0005739">
    <property type="term" value="C:mitochondrion"/>
    <property type="evidence" value="ECO:0007669"/>
    <property type="project" value="TreeGrafter"/>
</dbReference>
<gene>
    <name evidence="2" type="ORF">PHJA_002892000</name>
</gene>
<keyword evidence="3" id="KW-1185">Reference proteome</keyword>
<dbReference type="Proteomes" id="UP000653305">
    <property type="component" value="Unassembled WGS sequence"/>
</dbReference>
<evidence type="ECO:0000313" key="3">
    <source>
        <dbReference type="Proteomes" id="UP000653305"/>
    </source>
</evidence>
<protein>
    <submittedName>
        <fullName evidence="2">Uncharacterized protein</fullName>
    </submittedName>
</protein>
<dbReference type="AlphaFoldDB" id="A0A830DCP2"/>
<evidence type="ECO:0000313" key="2">
    <source>
        <dbReference type="EMBL" id="GFQ07479.1"/>
    </source>
</evidence>
<dbReference type="InterPro" id="IPR018881">
    <property type="entry name" value="C2orf69_mit"/>
</dbReference>
<name>A0A830DCP2_9LAMI</name>
<dbReference type="OrthoDB" id="419333at2759"/>
<dbReference type="PANTHER" id="PTHR31296:SF1">
    <property type="entry name" value="MITOCHONDRIAL PROTEIN C2ORF69"/>
    <property type="match status" value="1"/>
</dbReference>
<dbReference type="EMBL" id="BMAC01001520">
    <property type="protein sequence ID" value="GFQ07479.1"/>
    <property type="molecule type" value="Genomic_DNA"/>
</dbReference>